<keyword evidence="2" id="KW-1185">Reference proteome</keyword>
<sequence length="81" mass="9232">MARCPAPTAYRSAHCHWISNCILHPSFSQCCCPDSLDKSSLFGGRCGFSLRYFVAFFACFVPARYAGRELHRQIDVDHYHT</sequence>
<proteinExistence type="predicted"/>
<gene>
    <name evidence="1" type="ORF">EJ02DRAFT_450987</name>
</gene>
<protein>
    <submittedName>
        <fullName evidence="1">Uncharacterized protein</fullName>
    </submittedName>
</protein>
<dbReference type="EMBL" id="ML976006">
    <property type="protein sequence ID" value="KAF1945878.1"/>
    <property type="molecule type" value="Genomic_DNA"/>
</dbReference>
<name>A0A6A5T0Z7_9PLEO</name>
<accession>A0A6A5T0Z7</accession>
<dbReference type="AlphaFoldDB" id="A0A6A5T0Z7"/>
<evidence type="ECO:0000313" key="1">
    <source>
        <dbReference type="EMBL" id="KAF1945878.1"/>
    </source>
</evidence>
<evidence type="ECO:0000313" key="2">
    <source>
        <dbReference type="Proteomes" id="UP000800038"/>
    </source>
</evidence>
<dbReference type="Proteomes" id="UP000800038">
    <property type="component" value="Unassembled WGS sequence"/>
</dbReference>
<reference evidence="1" key="1">
    <citation type="journal article" date="2020" name="Stud. Mycol.">
        <title>101 Dothideomycetes genomes: a test case for predicting lifestyles and emergence of pathogens.</title>
        <authorList>
            <person name="Haridas S."/>
            <person name="Albert R."/>
            <person name="Binder M."/>
            <person name="Bloem J."/>
            <person name="Labutti K."/>
            <person name="Salamov A."/>
            <person name="Andreopoulos B."/>
            <person name="Baker S."/>
            <person name="Barry K."/>
            <person name="Bills G."/>
            <person name="Bluhm B."/>
            <person name="Cannon C."/>
            <person name="Castanera R."/>
            <person name="Culley D."/>
            <person name="Daum C."/>
            <person name="Ezra D."/>
            <person name="Gonzalez J."/>
            <person name="Henrissat B."/>
            <person name="Kuo A."/>
            <person name="Liang C."/>
            <person name="Lipzen A."/>
            <person name="Lutzoni F."/>
            <person name="Magnuson J."/>
            <person name="Mondo S."/>
            <person name="Nolan M."/>
            <person name="Ohm R."/>
            <person name="Pangilinan J."/>
            <person name="Park H.-J."/>
            <person name="Ramirez L."/>
            <person name="Alfaro M."/>
            <person name="Sun H."/>
            <person name="Tritt A."/>
            <person name="Yoshinaga Y."/>
            <person name="Zwiers L.-H."/>
            <person name="Turgeon B."/>
            <person name="Goodwin S."/>
            <person name="Spatafora J."/>
            <person name="Crous P."/>
            <person name="Grigoriev I."/>
        </authorList>
    </citation>
    <scope>NUCLEOTIDE SEQUENCE</scope>
    <source>
        <strain evidence="1">CBS 161.51</strain>
    </source>
</reference>
<organism evidence="1 2">
    <name type="scientific">Clathrospora elynae</name>
    <dbReference type="NCBI Taxonomy" id="706981"/>
    <lineage>
        <taxon>Eukaryota</taxon>
        <taxon>Fungi</taxon>
        <taxon>Dikarya</taxon>
        <taxon>Ascomycota</taxon>
        <taxon>Pezizomycotina</taxon>
        <taxon>Dothideomycetes</taxon>
        <taxon>Pleosporomycetidae</taxon>
        <taxon>Pleosporales</taxon>
        <taxon>Diademaceae</taxon>
        <taxon>Clathrospora</taxon>
    </lineage>
</organism>